<evidence type="ECO:0008006" key="3">
    <source>
        <dbReference type="Google" id="ProtNLM"/>
    </source>
</evidence>
<evidence type="ECO:0000313" key="1">
    <source>
        <dbReference type="EnsemblPlants" id="KQK99271"/>
    </source>
</evidence>
<dbReference type="EnsemblPlants" id="KQK99271">
    <property type="protein sequence ID" value="KQK99271"/>
    <property type="gene ID" value="SETIT_011738mg"/>
</dbReference>
<sequence>MSLRLLGSLLTRRRFSPRGITRAQAESSPGIVTQAVPASAAGISPHPCSVPWCRGCAGGIAGEEARKEVAEREVVKEPYLSREAAIKAGFVGKDGQVNWPGYYDYVNSQTNYGRMPLHNREVSVKEASDREAVKKQEDGVIVKVDEATMKARFQDWMEQYGWSYRTEKEKAHRHSGDFDWERYIDHINNMAAHGWYIGREEFSVSEAVKQ</sequence>
<dbReference type="HOGENOM" id="CLU_066537_1_0_1"/>
<evidence type="ECO:0000313" key="2">
    <source>
        <dbReference type="Proteomes" id="UP000004995"/>
    </source>
</evidence>
<reference evidence="1" key="2">
    <citation type="submission" date="2018-08" db="UniProtKB">
        <authorList>
            <consortium name="EnsemblPlants"/>
        </authorList>
    </citation>
    <scope>IDENTIFICATION</scope>
    <source>
        <strain evidence="1">Yugu1</strain>
    </source>
</reference>
<proteinExistence type="predicted"/>
<dbReference type="Proteomes" id="UP000004995">
    <property type="component" value="Unassembled WGS sequence"/>
</dbReference>
<dbReference type="FunCoup" id="K3YBZ4">
    <property type="interactions" value="105"/>
</dbReference>
<name>K3YBZ4_SETIT</name>
<dbReference type="InParanoid" id="K3YBZ4"/>
<protein>
    <recommendedName>
        <fullName evidence="3">Cathepsin propeptide inhibitor domain-containing protein</fullName>
    </recommendedName>
</protein>
<dbReference type="AlphaFoldDB" id="K3YBZ4"/>
<organism evidence="1 2">
    <name type="scientific">Setaria italica</name>
    <name type="common">Foxtail millet</name>
    <name type="synonym">Panicum italicum</name>
    <dbReference type="NCBI Taxonomy" id="4555"/>
    <lineage>
        <taxon>Eukaryota</taxon>
        <taxon>Viridiplantae</taxon>
        <taxon>Streptophyta</taxon>
        <taxon>Embryophyta</taxon>
        <taxon>Tracheophyta</taxon>
        <taxon>Spermatophyta</taxon>
        <taxon>Magnoliopsida</taxon>
        <taxon>Liliopsida</taxon>
        <taxon>Poales</taxon>
        <taxon>Poaceae</taxon>
        <taxon>PACMAD clade</taxon>
        <taxon>Panicoideae</taxon>
        <taxon>Panicodae</taxon>
        <taxon>Paniceae</taxon>
        <taxon>Cenchrinae</taxon>
        <taxon>Setaria</taxon>
    </lineage>
</organism>
<keyword evidence="2" id="KW-1185">Reference proteome</keyword>
<dbReference type="OMA" id="CNSLYSH"/>
<dbReference type="EMBL" id="AGNK02004532">
    <property type="status" value="NOT_ANNOTATED_CDS"/>
    <property type="molecule type" value="Genomic_DNA"/>
</dbReference>
<dbReference type="eggNOG" id="ENOG502R4CF">
    <property type="taxonomic scope" value="Eukaryota"/>
</dbReference>
<reference evidence="2" key="1">
    <citation type="journal article" date="2012" name="Nat. Biotechnol.">
        <title>Reference genome sequence of the model plant Setaria.</title>
        <authorList>
            <person name="Bennetzen J.L."/>
            <person name="Schmutz J."/>
            <person name="Wang H."/>
            <person name="Percifield R."/>
            <person name="Hawkins J."/>
            <person name="Pontaroli A.C."/>
            <person name="Estep M."/>
            <person name="Feng L."/>
            <person name="Vaughn J.N."/>
            <person name="Grimwood J."/>
            <person name="Jenkins J."/>
            <person name="Barry K."/>
            <person name="Lindquist E."/>
            <person name="Hellsten U."/>
            <person name="Deshpande S."/>
            <person name="Wang X."/>
            <person name="Wu X."/>
            <person name="Mitros T."/>
            <person name="Triplett J."/>
            <person name="Yang X."/>
            <person name="Ye C.Y."/>
            <person name="Mauro-Herrera M."/>
            <person name="Wang L."/>
            <person name="Li P."/>
            <person name="Sharma M."/>
            <person name="Sharma R."/>
            <person name="Ronald P.C."/>
            <person name="Panaud O."/>
            <person name="Kellogg E.A."/>
            <person name="Brutnell T.P."/>
            <person name="Doust A.N."/>
            <person name="Tuskan G.A."/>
            <person name="Rokhsar D."/>
            <person name="Devos K.M."/>
        </authorList>
    </citation>
    <scope>NUCLEOTIDE SEQUENCE [LARGE SCALE GENOMIC DNA]</scope>
    <source>
        <strain evidence="2">cv. Yugu1</strain>
    </source>
</reference>
<accession>K3YBZ4</accession>
<dbReference type="Gramene" id="KQK99271">
    <property type="protein sequence ID" value="KQK99271"/>
    <property type="gene ID" value="SETIT_011738mg"/>
</dbReference>